<dbReference type="Gene3D" id="3.40.50.300">
    <property type="entry name" value="P-loop containing nucleotide triphosphate hydrolases"/>
    <property type="match status" value="1"/>
</dbReference>
<evidence type="ECO:0000256" key="2">
    <source>
        <dbReference type="ARBA" id="ARBA00022840"/>
    </source>
</evidence>
<dbReference type="CDD" id="cd00009">
    <property type="entry name" value="AAA"/>
    <property type="match status" value="1"/>
</dbReference>
<dbReference type="Pfam" id="PF13426">
    <property type="entry name" value="PAS_9"/>
    <property type="match status" value="1"/>
</dbReference>
<dbReference type="Gene3D" id="1.10.8.60">
    <property type="match status" value="1"/>
</dbReference>
<dbReference type="Gene3D" id="3.30.450.20">
    <property type="entry name" value="PAS domain"/>
    <property type="match status" value="1"/>
</dbReference>
<protein>
    <submittedName>
        <fullName evidence="8">PAS domain S-box-containing protein</fullName>
    </submittedName>
</protein>
<dbReference type="AlphaFoldDB" id="A0A1G5IV00"/>
<dbReference type="FunFam" id="3.40.50.300:FF:000006">
    <property type="entry name" value="DNA-binding transcriptional regulator NtrC"/>
    <property type="match status" value="1"/>
</dbReference>
<reference evidence="8 9" key="1">
    <citation type="submission" date="2016-10" db="EMBL/GenBank/DDBJ databases">
        <authorList>
            <person name="de Groot N.N."/>
        </authorList>
    </citation>
    <scope>NUCLEOTIDE SEQUENCE [LARGE SCALE GENOMIC DNA]</scope>
    <source>
        <strain evidence="8 9">AA1</strain>
    </source>
</reference>
<feature type="region of interest" description="Disordered" evidence="5">
    <location>
        <begin position="393"/>
        <end position="422"/>
    </location>
</feature>
<keyword evidence="2" id="KW-0067">ATP-binding</keyword>
<dbReference type="InterPro" id="IPR035965">
    <property type="entry name" value="PAS-like_dom_sf"/>
</dbReference>
<evidence type="ECO:0000313" key="9">
    <source>
        <dbReference type="Proteomes" id="UP000198870"/>
    </source>
</evidence>
<dbReference type="PROSITE" id="PS50112">
    <property type="entry name" value="PAS"/>
    <property type="match status" value="1"/>
</dbReference>
<organism evidence="8 9">
    <name type="scientific">Desulfoluna spongiiphila</name>
    <dbReference type="NCBI Taxonomy" id="419481"/>
    <lineage>
        <taxon>Bacteria</taxon>
        <taxon>Pseudomonadati</taxon>
        <taxon>Thermodesulfobacteriota</taxon>
        <taxon>Desulfobacteria</taxon>
        <taxon>Desulfobacterales</taxon>
        <taxon>Desulfolunaceae</taxon>
        <taxon>Desulfoluna</taxon>
    </lineage>
</organism>
<dbReference type="PANTHER" id="PTHR32071">
    <property type="entry name" value="TRANSCRIPTIONAL REGULATORY PROTEIN"/>
    <property type="match status" value="1"/>
</dbReference>
<proteinExistence type="predicted"/>
<dbReference type="InterPro" id="IPR027417">
    <property type="entry name" value="P-loop_NTPase"/>
</dbReference>
<evidence type="ECO:0000259" key="6">
    <source>
        <dbReference type="PROSITE" id="PS50045"/>
    </source>
</evidence>
<dbReference type="CDD" id="cd00130">
    <property type="entry name" value="PAS"/>
    <property type="match status" value="1"/>
</dbReference>
<gene>
    <name evidence="8" type="ORF">SAMN05216233_12232</name>
</gene>
<dbReference type="EMBL" id="FMUX01000022">
    <property type="protein sequence ID" value="SCY79704.1"/>
    <property type="molecule type" value="Genomic_DNA"/>
</dbReference>
<dbReference type="InterPro" id="IPR058031">
    <property type="entry name" value="AAA_lid_NorR"/>
</dbReference>
<evidence type="ECO:0000256" key="3">
    <source>
        <dbReference type="ARBA" id="ARBA00023015"/>
    </source>
</evidence>
<keyword evidence="4" id="KW-0804">Transcription</keyword>
<keyword evidence="3" id="KW-0805">Transcription regulation</keyword>
<dbReference type="InterPro" id="IPR003593">
    <property type="entry name" value="AAA+_ATPase"/>
</dbReference>
<dbReference type="OrthoDB" id="5413348at2"/>
<dbReference type="Gene3D" id="1.10.10.60">
    <property type="entry name" value="Homeodomain-like"/>
    <property type="match status" value="1"/>
</dbReference>
<evidence type="ECO:0000256" key="1">
    <source>
        <dbReference type="ARBA" id="ARBA00022741"/>
    </source>
</evidence>
<keyword evidence="1" id="KW-0547">Nucleotide-binding</keyword>
<evidence type="ECO:0000256" key="5">
    <source>
        <dbReference type="SAM" id="MobiDB-lite"/>
    </source>
</evidence>
<dbReference type="InterPro" id="IPR025662">
    <property type="entry name" value="Sigma_54_int_dom_ATP-bd_1"/>
</dbReference>
<dbReference type="SMART" id="SM00382">
    <property type="entry name" value="AAA"/>
    <property type="match status" value="1"/>
</dbReference>
<dbReference type="InterPro" id="IPR002078">
    <property type="entry name" value="Sigma_54_int"/>
</dbReference>
<dbReference type="SUPFAM" id="SSF55785">
    <property type="entry name" value="PYP-like sensor domain (PAS domain)"/>
    <property type="match status" value="1"/>
</dbReference>
<dbReference type="Proteomes" id="UP000198870">
    <property type="component" value="Unassembled WGS sequence"/>
</dbReference>
<feature type="domain" description="Sigma-54 factor interaction" evidence="6">
    <location>
        <begin position="144"/>
        <end position="373"/>
    </location>
</feature>
<dbReference type="STRING" id="419481.SAMN05216233_12232"/>
<dbReference type="InterPro" id="IPR009057">
    <property type="entry name" value="Homeodomain-like_sf"/>
</dbReference>
<dbReference type="SUPFAM" id="SSF46689">
    <property type="entry name" value="Homeodomain-like"/>
    <property type="match status" value="1"/>
</dbReference>
<name>A0A1G5IV00_9BACT</name>
<dbReference type="GO" id="GO:0006355">
    <property type="term" value="P:regulation of DNA-templated transcription"/>
    <property type="evidence" value="ECO:0007669"/>
    <property type="project" value="InterPro"/>
</dbReference>
<dbReference type="SUPFAM" id="SSF52540">
    <property type="entry name" value="P-loop containing nucleoside triphosphate hydrolases"/>
    <property type="match status" value="1"/>
</dbReference>
<dbReference type="InterPro" id="IPR002197">
    <property type="entry name" value="HTH_Fis"/>
</dbReference>
<sequence>MPVPSPAIVHLLSTELSFGRFLDEVPLATAVLDRDLHIVWLNRAFETLTGFSRSDAYGIPCRYIVRSRACVEGCPRKNGDITTPVPCESDLINRDRVRLPVKLTLAPLTDAHGNLTGYMETIEDLRAVRSLDSRKSQAFSFEGIIGRSEKMDKIFQTLPILAQSDASILITGETGTGKDVVAEAIHQTSLRAGGPFVKVNCGALPETLLESELFGHAKGAFTGAVESKPGRFRMAHNGTLFLTEVGDLPLALQVKLLTFLDDQVIYPLGETRPFHANVRVIAATHRNLEQMVAQGTFRQDLLFRLNVARVHLPPLRERKGDIRILLDHFLEIYRTQLGKRLTGFSREALALLTHYRFTGNIRELRNIVEFSVNMATDTTIGVGALPAYLLEGPPQVPSPDASGPSPVASYDTAPSPGAPRTWASTEREMILAALQTARGKRQEAARSLGWGRSTLWRKMKQYGITA</sequence>
<dbReference type="InterPro" id="IPR000014">
    <property type="entry name" value="PAS"/>
</dbReference>
<dbReference type="PROSITE" id="PS50045">
    <property type="entry name" value="SIGMA54_INTERACT_4"/>
    <property type="match status" value="1"/>
</dbReference>
<dbReference type="RefSeq" id="WP_092214311.1">
    <property type="nucleotide sequence ID" value="NZ_FMUX01000022.1"/>
</dbReference>
<dbReference type="PROSITE" id="PS00675">
    <property type="entry name" value="SIGMA54_INTERACT_1"/>
    <property type="match status" value="1"/>
</dbReference>
<dbReference type="GO" id="GO:0005524">
    <property type="term" value="F:ATP binding"/>
    <property type="evidence" value="ECO:0007669"/>
    <property type="project" value="UniProtKB-KW"/>
</dbReference>
<evidence type="ECO:0000313" key="8">
    <source>
        <dbReference type="EMBL" id="SCY79704.1"/>
    </source>
</evidence>
<dbReference type="PANTHER" id="PTHR32071:SF57">
    <property type="entry name" value="C4-DICARBOXYLATE TRANSPORT TRANSCRIPTIONAL REGULATORY PROTEIN DCTD"/>
    <property type="match status" value="1"/>
</dbReference>
<dbReference type="Pfam" id="PF00158">
    <property type="entry name" value="Sigma54_activat"/>
    <property type="match status" value="1"/>
</dbReference>
<dbReference type="Pfam" id="PF02954">
    <property type="entry name" value="HTH_8"/>
    <property type="match status" value="1"/>
</dbReference>
<keyword evidence="9" id="KW-1185">Reference proteome</keyword>
<dbReference type="Pfam" id="PF25601">
    <property type="entry name" value="AAA_lid_14"/>
    <property type="match status" value="1"/>
</dbReference>
<evidence type="ECO:0000256" key="4">
    <source>
        <dbReference type="ARBA" id="ARBA00023163"/>
    </source>
</evidence>
<evidence type="ECO:0000259" key="7">
    <source>
        <dbReference type="PROSITE" id="PS50112"/>
    </source>
</evidence>
<feature type="domain" description="PAS" evidence="7">
    <location>
        <begin position="14"/>
        <end position="58"/>
    </location>
</feature>
<dbReference type="GO" id="GO:0043565">
    <property type="term" value="F:sequence-specific DNA binding"/>
    <property type="evidence" value="ECO:0007669"/>
    <property type="project" value="InterPro"/>
</dbReference>
<dbReference type="PRINTS" id="PR01590">
    <property type="entry name" value="HTHFIS"/>
</dbReference>
<accession>A0A1G5IV00</accession>
<dbReference type="NCBIfam" id="TIGR00229">
    <property type="entry name" value="sensory_box"/>
    <property type="match status" value="1"/>
</dbReference>